<dbReference type="EMBL" id="CU466930">
    <property type="protein sequence ID" value="CAO79969.1"/>
    <property type="molecule type" value="Genomic_DNA"/>
</dbReference>
<dbReference type="eggNOG" id="COG1361">
    <property type="taxonomic scope" value="Bacteria"/>
</dbReference>
<feature type="domain" description="FlgD/Vpr Ig-like" evidence="1">
    <location>
        <begin position="552"/>
        <end position="615"/>
    </location>
</feature>
<name>B0VIQ9_CLOAI</name>
<dbReference type="InterPro" id="IPR026444">
    <property type="entry name" value="Secre_tail"/>
</dbReference>
<dbReference type="NCBIfam" id="TIGR04183">
    <property type="entry name" value="Por_Secre_tail"/>
    <property type="match status" value="1"/>
</dbReference>
<evidence type="ECO:0000313" key="2">
    <source>
        <dbReference type="EMBL" id="CAO79969.1"/>
    </source>
</evidence>
<dbReference type="Gene3D" id="2.60.40.10">
    <property type="entry name" value="Immunoglobulins"/>
    <property type="match status" value="1"/>
</dbReference>
<dbReference type="eggNOG" id="COG3291">
    <property type="taxonomic scope" value="Bacteria"/>
</dbReference>
<evidence type="ECO:0000259" key="1">
    <source>
        <dbReference type="Pfam" id="PF13860"/>
    </source>
</evidence>
<reference evidence="2 3" key="1">
    <citation type="journal article" date="2008" name="J. Bacteriol.">
        <title>'Candidatus Cloacamonas acidaminovorans': genome sequence reconstruction provides a first glimpse of a new bacterial division.</title>
        <authorList>
            <person name="Pelletier E."/>
            <person name="Kreimeyer A."/>
            <person name="Bocs S."/>
            <person name="Rouy Z."/>
            <person name="Gyapay G."/>
            <person name="Chouari R."/>
            <person name="Riviere D."/>
            <person name="Ganesan A."/>
            <person name="Daegelen P."/>
            <person name="Sghir A."/>
            <person name="Cohen G.N."/>
            <person name="Medigue C."/>
            <person name="Weissenbach J."/>
            <person name="Le Paslier D."/>
        </authorList>
    </citation>
    <scope>NUCLEOTIDE SEQUENCE [LARGE SCALE GENOMIC DNA]</scope>
    <source>
        <strain evidence="3">Evry</strain>
    </source>
</reference>
<dbReference type="STRING" id="459349.CLOAM0054"/>
<gene>
    <name evidence="2" type="ordered locus">CLOAM0054</name>
</gene>
<evidence type="ECO:0000313" key="3">
    <source>
        <dbReference type="Proteomes" id="UP000002019"/>
    </source>
</evidence>
<protein>
    <recommendedName>
        <fullName evidence="1">FlgD/Vpr Ig-like domain-containing protein</fullName>
    </recommendedName>
</protein>
<dbReference type="InterPro" id="IPR013783">
    <property type="entry name" value="Ig-like_fold"/>
</dbReference>
<dbReference type="eggNOG" id="COG1572">
    <property type="taxonomic scope" value="Bacteria"/>
</dbReference>
<dbReference type="KEGG" id="caci:CLOAM0054"/>
<dbReference type="Gene3D" id="2.60.40.4070">
    <property type="match status" value="1"/>
</dbReference>
<accession>B0VIQ9</accession>
<dbReference type="HOGENOM" id="CLU_435280_0_0_0"/>
<sequence>MYSALTSKKRRLTMMRYKVLILAVLLLSSAFLNSGISRYYTFAYTIAEYNPINGIQLSFPDMNNYISSGIEIGFPFPYCGQIYEDIKISTNGFINPGANWNDDSPNNQLHYGIYPIIAPLWDDLSLAEGSLQYATIGTAPNREFWVQYSNARWLYNNFNCYVNFQVVLSENGKIKFRYGNTNGSPLNCSASIGINMPNAGAGNFFSITPSNPPTVSTAQENYSINEIIPAGTVYIFNPLPPVLYDLSLKIEYSMFYTEGIYHNLHESFPLPVTVKNNGTETVDNYDVVLYCGLTELCRLNGISLAPADSHLYDLVATIDSSGWKHLTAIAELPEDEYPEDNIGDYTCIIRPNPNTGIIVGSGNELQRIPIDVYWKYSLYETIYYAEEIGNSGTIYGISYYMNSTFSHNLLVKIWVGTTNLTNLNEGWIAAGELTPVFNSYIIMPPESNEVYFPFSTPYQYQQGNLCVMVYHSHTYALACTDTFLAQTVPEMRALKRWTDAYDPDPYNPPVYNELNGKMPKTAFYLIPEIPVQDEYLPQAKTIGCYPNPFKETTTLQLNLDKKQEVCLEIYNSKGQKVKTIFNGYVEKGETEISWNGLDNNNRTVANGLYFCKLKTKDRCETAKLIVLK</sequence>
<dbReference type="Pfam" id="PF13860">
    <property type="entry name" value="FlgD_ig"/>
    <property type="match status" value="1"/>
</dbReference>
<dbReference type="AlphaFoldDB" id="B0VIQ9"/>
<dbReference type="InterPro" id="IPR025965">
    <property type="entry name" value="FlgD/Vpr_Ig-like"/>
</dbReference>
<organism evidence="2 3">
    <name type="scientific">Cloacimonas acidaminovorans (strain Evry)</name>
    <dbReference type="NCBI Taxonomy" id="459349"/>
    <lineage>
        <taxon>Bacteria</taxon>
        <taxon>Pseudomonadati</taxon>
        <taxon>Candidatus Cloacimonadota</taxon>
        <taxon>Candidatus Cloacimonadia</taxon>
        <taxon>Candidatus Cloacimonadales</taxon>
        <taxon>Candidatus Cloacimonadaceae</taxon>
        <taxon>Candidatus Cloacimonas</taxon>
    </lineage>
</organism>
<proteinExistence type="predicted"/>
<dbReference type="Proteomes" id="UP000002019">
    <property type="component" value="Chromosome"/>
</dbReference>
<keyword evidence="3" id="KW-1185">Reference proteome</keyword>